<evidence type="ECO:0000256" key="1">
    <source>
        <dbReference type="SAM" id="MobiDB-lite"/>
    </source>
</evidence>
<dbReference type="AlphaFoldDB" id="A0A3N4HYB3"/>
<protein>
    <submittedName>
        <fullName evidence="2">Uncharacterized protein</fullName>
    </submittedName>
</protein>
<evidence type="ECO:0000313" key="2">
    <source>
        <dbReference type="EMBL" id="RPA78832.1"/>
    </source>
</evidence>
<feature type="region of interest" description="Disordered" evidence="1">
    <location>
        <begin position="1"/>
        <end position="60"/>
    </location>
</feature>
<accession>A0A3N4HYB3</accession>
<feature type="compositionally biased region" description="Basic and acidic residues" evidence="1">
    <location>
        <begin position="8"/>
        <end position="25"/>
    </location>
</feature>
<organism evidence="2 3">
    <name type="scientific">Ascobolus immersus RN42</name>
    <dbReference type="NCBI Taxonomy" id="1160509"/>
    <lineage>
        <taxon>Eukaryota</taxon>
        <taxon>Fungi</taxon>
        <taxon>Dikarya</taxon>
        <taxon>Ascomycota</taxon>
        <taxon>Pezizomycotina</taxon>
        <taxon>Pezizomycetes</taxon>
        <taxon>Pezizales</taxon>
        <taxon>Ascobolaceae</taxon>
        <taxon>Ascobolus</taxon>
    </lineage>
</organism>
<reference evidence="2 3" key="1">
    <citation type="journal article" date="2018" name="Nat. Ecol. Evol.">
        <title>Pezizomycetes genomes reveal the molecular basis of ectomycorrhizal truffle lifestyle.</title>
        <authorList>
            <person name="Murat C."/>
            <person name="Payen T."/>
            <person name="Noel B."/>
            <person name="Kuo A."/>
            <person name="Morin E."/>
            <person name="Chen J."/>
            <person name="Kohler A."/>
            <person name="Krizsan K."/>
            <person name="Balestrini R."/>
            <person name="Da Silva C."/>
            <person name="Montanini B."/>
            <person name="Hainaut M."/>
            <person name="Levati E."/>
            <person name="Barry K.W."/>
            <person name="Belfiori B."/>
            <person name="Cichocki N."/>
            <person name="Clum A."/>
            <person name="Dockter R.B."/>
            <person name="Fauchery L."/>
            <person name="Guy J."/>
            <person name="Iotti M."/>
            <person name="Le Tacon F."/>
            <person name="Lindquist E.A."/>
            <person name="Lipzen A."/>
            <person name="Malagnac F."/>
            <person name="Mello A."/>
            <person name="Molinier V."/>
            <person name="Miyauchi S."/>
            <person name="Poulain J."/>
            <person name="Riccioni C."/>
            <person name="Rubini A."/>
            <person name="Sitrit Y."/>
            <person name="Splivallo R."/>
            <person name="Traeger S."/>
            <person name="Wang M."/>
            <person name="Zifcakova L."/>
            <person name="Wipf D."/>
            <person name="Zambonelli A."/>
            <person name="Paolocci F."/>
            <person name="Nowrousian M."/>
            <person name="Ottonello S."/>
            <person name="Baldrian P."/>
            <person name="Spatafora J.W."/>
            <person name="Henrissat B."/>
            <person name="Nagy L.G."/>
            <person name="Aury J.M."/>
            <person name="Wincker P."/>
            <person name="Grigoriev I.V."/>
            <person name="Bonfante P."/>
            <person name="Martin F.M."/>
        </authorList>
    </citation>
    <scope>NUCLEOTIDE SEQUENCE [LARGE SCALE GENOMIC DNA]</scope>
    <source>
        <strain evidence="2 3">RN42</strain>
    </source>
</reference>
<keyword evidence="3" id="KW-1185">Reference proteome</keyword>
<dbReference type="Proteomes" id="UP000275078">
    <property type="component" value="Unassembled WGS sequence"/>
</dbReference>
<feature type="compositionally biased region" description="Gly residues" evidence="1">
    <location>
        <begin position="26"/>
        <end position="41"/>
    </location>
</feature>
<sequence>MGGVSSMGKKEHGKQGREERTKGETEAGGGRTLDGVGGLDGDGGEEEERGGEGELHGCGCGCGCVFVGDVCL</sequence>
<gene>
    <name evidence="2" type="ORF">BJ508DRAFT_151686</name>
</gene>
<proteinExistence type="predicted"/>
<name>A0A3N4HYB3_ASCIM</name>
<evidence type="ECO:0000313" key="3">
    <source>
        <dbReference type="Proteomes" id="UP000275078"/>
    </source>
</evidence>
<dbReference type="EMBL" id="ML119706">
    <property type="protein sequence ID" value="RPA78832.1"/>
    <property type="molecule type" value="Genomic_DNA"/>
</dbReference>